<keyword evidence="12 14" id="KW-0472">Membrane</keyword>
<evidence type="ECO:0000256" key="7">
    <source>
        <dbReference type="ARBA" id="ARBA00022723"/>
    </source>
</evidence>
<organism evidence="15 16">
    <name type="scientific">Galerina marginata (strain CBS 339.88)</name>
    <dbReference type="NCBI Taxonomy" id="685588"/>
    <lineage>
        <taxon>Eukaryota</taxon>
        <taxon>Fungi</taxon>
        <taxon>Dikarya</taxon>
        <taxon>Basidiomycota</taxon>
        <taxon>Agaricomycotina</taxon>
        <taxon>Agaricomycetes</taxon>
        <taxon>Agaricomycetidae</taxon>
        <taxon>Agaricales</taxon>
        <taxon>Agaricineae</taxon>
        <taxon>Strophariaceae</taxon>
        <taxon>Galerina</taxon>
    </lineage>
</organism>
<keyword evidence="9" id="KW-0560">Oxidoreductase</keyword>
<name>A0A067TPA9_GALM3</name>
<keyword evidence="6 14" id="KW-0812">Transmembrane</keyword>
<evidence type="ECO:0000256" key="12">
    <source>
        <dbReference type="ARBA" id="ARBA00023136"/>
    </source>
</evidence>
<feature type="transmembrane region" description="Helical" evidence="14">
    <location>
        <begin position="13"/>
        <end position="31"/>
    </location>
</feature>
<dbReference type="EMBL" id="KL142367">
    <property type="protein sequence ID" value="KDR84981.1"/>
    <property type="molecule type" value="Genomic_DNA"/>
</dbReference>
<reference evidence="16" key="1">
    <citation type="journal article" date="2014" name="Proc. Natl. Acad. Sci. U.S.A.">
        <title>Extensive sampling of basidiomycete genomes demonstrates inadequacy of the white-rot/brown-rot paradigm for wood decay fungi.</title>
        <authorList>
            <person name="Riley R."/>
            <person name="Salamov A.A."/>
            <person name="Brown D.W."/>
            <person name="Nagy L.G."/>
            <person name="Floudas D."/>
            <person name="Held B.W."/>
            <person name="Levasseur A."/>
            <person name="Lombard V."/>
            <person name="Morin E."/>
            <person name="Otillar R."/>
            <person name="Lindquist E.A."/>
            <person name="Sun H."/>
            <person name="LaButti K.M."/>
            <person name="Schmutz J."/>
            <person name="Jabbour D."/>
            <person name="Luo H."/>
            <person name="Baker S.E."/>
            <person name="Pisabarro A.G."/>
            <person name="Walton J.D."/>
            <person name="Blanchette R.A."/>
            <person name="Henrissat B."/>
            <person name="Martin F."/>
            <person name="Cullen D."/>
            <person name="Hibbett D.S."/>
            <person name="Grigoriev I.V."/>
        </authorList>
    </citation>
    <scope>NUCLEOTIDE SEQUENCE [LARGE SCALE GENOMIC DNA]</scope>
    <source>
        <strain evidence="16">CBS 339.88</strain>
    </source>
</reference>
<dbReference type="GO" id="GO:0020037">
    <property type="term" value="F:heme binding"/>
    <property type="evidence" value="ECO:0007669"/>
    <property type="project" value="InterPro"/>
</dbReference>
<evidence type="ECO:0000256" key="1">
    <source>
        <dbReference type="ARBA" id="ARBA00001971"/>
    </source>
</evidence>
<dbReference type="HOGENOM" id="CLU_001570_5_1_1"/>
<evidence type="ECO:0000256" key="11">
    <source>
        <dbReference type="ARBA" id="ARBA00023033"/>
    </source>
</evidence>
<dbReference type="Gene3D" id="1.10.630.10">
    <property type="entry name" value="Cytochrome P450"/>
    <property type="match status" value="1"/>
</dbReference>
<evidence type="ECO:0000256" key="13">
    <source>
        <dbReference type="PIRSR" id="PIRSR602403-1"/>
    </source>
</evidence>
<gene>
    <name evidence="15" type="ORF">GALMADRAFT_260690</name>
</gene>
<comment type="pathway">
    <text evidence="3">Secondary metabolite biosynthesis; terpenoid biosynthesis.</text>
</comment>
<accession>A0A067TPA9</accession>
<dbReference type="GO" id="GO:0005506">
    <property type="term" value="F:iron ion binding"/>
    <property type="evidence" value="ECO:0007669"/>
    <property type="project" value="InterPro"/>
</dbReference>
<evidence type="ECO:0000256" key="5">
    <source>
        <dbReference type="ARBA" id="ARBA00022617"/>
    </source>
</evidence>
<dbReference type="InterPro" id="IPR001128">
    <property type="entry name" value="Cyt_P450"/>
</dbReference>
<comment type="subcellular location">
    <subcellularLocation>
        <location evidence="2">Membrane</location>
    </subcellularLocation>
</comment>
<dbReference type="SUPFAM" id="SSF48264">
    <property type="entry name" value="Cytochrome P450"/>
    <property type="match status" value="1"/>
</dbReference>
<keyword evidence="11" id="KW-0503">Monooxygenase</keyword>
<dbReference type="STRING" id="685588.A0A067TPA9"/>
<dbReference type="Pfam" id="PF00067">
    <property type="entry name" value="p450"/>
    <property type="match status" value="1"/>
</dbReference>
<dbReference type="Proteomes" id="UP000027222">
    <property type="component" value="Unassembled WGS sequence"/>
</dbReference>
<dbReference type="InterPro" id="IPR036396">
    <property type="entry name" value="Cyt_P450_sf"/>
</dbReference>
<evidence type="ECO:0008006" key="17">
    <source>
        <dbReference type="Google" id="ProtNLM"/>
    </source>
</evidence>
<keyword evidence="16" id="KW-1185">Reference proteome</keyword>
<dbReference type="PRINTS" id="PR00465">
    <property type="entry name" value="EP450IV"/>
</dbReference>
<dbReference type="AlphaFoldDB" id="A0A067TPA9"/>
<evidence type="ECO:0000313" key="16">
    <source>
        <dbReference type="Proteomes" id="UP000027222"/>
    </source>
</evidence>
<proteinExistence type="inferred from homology"/>
<keyword evidence="10 13" id="KW-0408">Iron</keyword>
<dbReference type="PANTHER" id="PTHR24305:SF166">
    <property type="entry name" value="CYTOCHROME P450 12A4, MITOCHONDRIAL-RELATED"/>
    <property type="match status" value="1"/>
</dbReference>
<evidence type="ECO:0000256" key="8">
    <source>
        <dbReference type="ARBA" id="ARBA00022989"/>
    </source>
</evidence>
<evidence type="ECO:0000256" key="14">
    <source>
        <dbReference type="SAM" id="Phobius"/>
    </source>
</evidence>
<dbReference type="InterPro" id="IPR002403">
    <property type="entry name" value="Cyt_P450_E_grp-IV"/>
</dbReference>
<comment type="cofactor">
    <cofactor evidence="1 13">
        <name>heme</name>
        <dbReference type="ChEBI" id="CHEBI:30413"/>
    </cofactor>
</comment>
<protein>
    <recommendedName>
        <fullName evidence="17">Cytochrome P450</fullName>
    </recommendedName>
</protein>
<evidence type="ECO:0000256" key="6">
    <source>
        <dbReference type="ARBA" id="ARBA00022692"/>
    </source>
</evidence>
<evidence type="ECO:0000256" key="9">
    <source>
        <dbReference type="ARBA" id="ARBA00023002"/>
    </source>
</evidence>
<evidence type="ECO:0000256" key="4">
    <source>
        <dbReference type="ARBA" id="ARBA00010617"/>
    </source>
</evidence>
<dbReference type="OrthoDB" id="10029320at2759"/>
<dbReference type="SMR" id="A0A067TPA9"/>
<sequence length="515" mass="58354">MGKMAYHTVLDDIALYLLGSAALVIFYRSFFYPYFLSGRRLAPGPTKGELSKELKQFNNEINVHFLRHMVKEYGPIFRLVGAPMIPGPGLVVCTPTAQQRILVSNSINYGQPRLAFFRWVTGGLFTLPEREHRGMRKILDPVFSFRNLISTTGVYYNTVQSLITIFRSKIDGENGAKDGDVILVYEWLARLAIDNVSEAILGFKLDTLHDPNNELITTLDELSRIPTAAFELLVRVPGFLRLVTFDSVRHSTLWQRRVPGRLGVFFTFMRCLSTIRKNALAIKATILQEDSANRDLNVISVLQHMQSSDETANADIAGNIIMLWMSGRATIATRISWLLWLLAKDQQCQQQLRDEIAPLFSRDPRPDYRSLDKLQWLDSVIMESIRLFLFGPNIRVALNDDYIDGVFVPKGTVVVIPLDLFTRGDIWGEDPDQFKPARWLDSTKRYKISPPFLSFLTGPHRCIAKGMAIMQTKIVIASLIANFEFKPAYEGQHVEGNPSIIGHGMPLHVKPIRPS</sequence>
<keyword evidence="5 13" id="KW-0349">Heme</keyword>
<feature type="binding site" description="axial binding residue" evidence="13">
    <location>
        <position position="462"/>
    </location>
    <ligand>
        <name>heme</name>
        <dbReference type="ChEBI" id="CHEBI:30413"/>
    </ligand>
    <ligandPart>
        <name>Fe</name>
        <dbReference type="ChEBI" id="CHEBI:18248"/>
    </ligandPart>
</feature>
<dbReference type="GO" id="GO:0016020">
    <property type="term" value="C:membrane"/>
    <property type="evidence" value="ECO:0007669"/>
    <property type="project" value="UniProtKB-SubCell"/>
</dbReference>
<evidence type="ECO:0000256" key="2">
    <source>
        <dbReference type="ARBA" id="ARBA00004370"/>
    </source>
</evidence>
<evidence type="ECO:0000256" key="3">
    <source>
        <dbReference type="ARBA" id="ARBA00004721"/>
    </source>
</evidence>
<dbReference type="InterPro" id="IPR050121">
    <property type="entry name" value="Cytochrome_P450_monoxygenase"/>
</dbReference>
<dbReference type="GO" id="GO:0016705">
    <property type="term" value="F:oxidoreductase activity, acting on paired donors, with incorporation or reduction of molecular oxygen"/>
    <property type="evidence" value="ECO:0007669"/>
    <property type="project" value="InterPro"/>
</dbReference>
<evidence type="ECO:0000313" key="15">
    <source>
        <dbReference type="EMBL" id="KDR84981.1"/>
    </source>
</evidence>
<keyword evidence="8 14" id="KW-1133">Transmembrane helix</keyword>
<dbReference type="PANTHER" id="PTHR24305">
    <property type="entry name" value="CYTOCHROME P450"/>
    <property type="match status" value="1"/>
</dbReference>
<dbReference type="GO" id="GO:0004497">
    <property type="term" value="F:monooxygenase activity"/>
    <property type="evidence" value="ECO:0007669"/>
    <property type="project" value="UniProtKB-KW"/>
</dbReference>
<keyword evidence="7 13" id="KW-0479">Metal-binding</keyword>
<comment type="similarity">
    <text evidence="4">Belongs to the cytochrome P450 family.</text>
</comment>
<evidence type="ECO:0000256" key="10">
    <source>
        <dbReference type="ARBA" id="ARBA00023004"/>
    </source>
</evidence>